<proteinExistence type="predicted"/>
<evidence type="ECO:0000313" key="2">
    <source>
        <dbReference type="Proteomes" id="UP000343335"/>
    </source>
</evidence>
<name>A0A5E4VD81_9BURK</name>
<dbReference type="AlphaFoldDB" id="A0A5E4VD81"/>
<organism evidence="1 2">
    <name type="scientific">Pandoraea commovens</name>
    <dbReference type="NCBI Taxonomy" id="2508289"/>
    <lineage>
        <taxon>Bacteria</taxon>
        <taxon>Pseudomonadati</taxon>
        <taxon>Pseudomonadota</taxon>
        <taxon>Betaproteobacteria</taxon>
        <taxon>Burkholderiales</taxon>
        <taxon>Burkholderiaceae</taxon>
        <taxon>Pandoraea</taxon>
    </lineage>
</organism>
<dbReference type="Proteomes" id="UP000343335">
    <property type="component" value="Unassembled WGS sequence"/>
</dbReference>
<dbReference type="EMBL" id="CABPSA010000004">
    <property type="protein sequence ID" value="VVE10248.1"/>
    <property type="molecule type" value="Genomic_DNA"/>
</dbReference>
<protein>
    <submittedName>
        <fullName evidence="1">Uncharacterized protein</fullName>
    </submittedName>
</protein>
<accession>A0A5E4VD81</accession>
<evidence type="ECO:0000313" key="1">
    <source>
        <dbReference type="EMBL" id="VVE10248.1"/>
    </source>
</evidence>
<reference evidence="1 2" key="1">
    <citation type="submission" date="2019-08" db="EMBL/GenBank/DDBJ databases">
        <authorList>
            <person name="Peeters C."/>
        </authorList>
    </citation>
    <scope>NUCLEOTIDE SEQUENCE [LARGE SCALE GENOMIC DNA]</scope>
    <source>
        <strain evidence="1 2">LMG 31010</strain>
    </source>
</reference>
<sequence>MLPISPSSLLGACANASAGTKEIIPIKRIPDQIASAHEALTALFEALQRVSMRVSSIADCAPPETVGEVSAASADPECVIALDSLIERIQLATARAHSISDRVRL</sequence>
<gene>
    <name evidence="1" type="ORF">PCO31010_02610</name>
</gene>